<name>A0ABT7P618_MYCIT</name>
<protein>
    <recommendedName>
        <fullName evidence="3">MmcB family DNA repair protein</fullName>
    </recommendedName>
</protein>
<accession>A0ABT7P618</accession>
<reference evidence="2" key="2">
    <citation type="submission" date="2023-06" db="EMBL/GenBank/DDBJ databases">
        <title>Itaconate inhibition of nontuberculous mycobacteria.</title>
        <authorList>
            <person name="Spilker T."/>
        </authorList>
    </citation>
    <scope>NUCLEOTIDE SEQUENCE [LARGE SCALE GENOMIC DNA]</scope>
    <source>
        <strain evidence="2">FLAC1071</strain>
    </source>
</reference>
<dbReference type="SUPFAM" id="SSF140570">
    <property type="entry name" value="MukF C-terminal domain-like"/>
    <property type="match status" value="1"/>
</dbReference>
<evidence type="ECO:0000313" key="2">
    <source>
        <dbReference type="Proteomes" id="UP001529272"/>
    </source>
</evidence>
<dbReference type="Proteomes" id="UP001529272">
    <property type="component" value="Unassembled WGS sequence"/>
</dbReference>
<reference evidence="1 2" key="1">
    <citation type="submission" date="2023-06" db="EMBL/GenBank/DDBJ databases">
        <title>Itaconate inhibition of nontuberculous mycobacteria.</title>
        <authorList>
            <person name="Breen P."/>
            <person name="Zimbric M."/>
            <person name="Caverly L."/>
        </authorList>
    </citation>
    <scope>NUCLEOTIDE SEQUENCE [LARGE SCALE GENOMIC DNA]</scope>
    <source>
        <strain evidence="1 2">FLAC1071</strain>
    </source>
</reference>
<sequence>MPSSVKAASTGTPTKVTATDLLDMLRRHHGLTGPAQEWAGGTLVPEVSPNGPATDTRRADAVYIGYTAASGRCLIGYEIKTSRSDWRREIARAASKADQWADQCHEWWIVVSDPAIVKDGELPQGWGLMSPPGGTDHRMTVHVRAHRKIDHTPSWDALRSIMARLETLRASTVKQQLWQIEIDVRRQVQAELNADFAKRCGPDAAELHRRIGLIEQALGVQFHWDDRCLFRGVNIADLARIAAAARQYGDISAAAQAITAPTRVTIGSIRAGLDHLQRELDELQNIVTPQLPARNETA</sequence>
<gene>
    <name evidence="1" type="ORF">QRB35_22180</name>
</gene>
<dbReference type="InterPro" id="IPR036141">
    <property type="entry name" value="MukF_M_sp"/>
</dbReference>
<comment type="caution">
    <text evidence="1">The sequence shown here is derived from an EMBL/GenBank/DDBJ whole genome shotgun (WGS) entry which is preliminary data.</text>
</comment>
<keyword evidence="2" id="KW-1185">Reference proteome</keyword>
<organism evidence="1 2">
    <name type="scientific">Mycobacterium intracellulare subsp. chimaera</name>
    <dbReference type="NCBI Taxonomy" id="222805"/>
    <lineage>
        <taxon>Bacteria</taxon>
        <taxon>Bacillati</taxon>
        <taxon>Actinomycetota</taxon>
        <taxon>Actinomycetes</taxon>
        <taxon>Mycobacteriales</taxon>
        <taxon>Mycobacteriaceae</taxon>
        <taxon>Mycobacterium</taxon>
        <taxon>Mycobacterium avium complex (MAC)</taxon>
    </lineage>
</organism>
<proteinExistence type="predicted"/>
<evidence type="ECO:0000313" key="1">
    <source>
        <dbReference type="EMBL" id="MDM3928722.1"/>
    </source>
</evidence>
<evidence type="ECO:0008006" key="3">
    <source>
        <dbReference type="Google" id="ProtNLM"/>
    </source>
</evidence>
<dbReference type="RefSeq" id="WP_289115231.1">
    <property type="nucleotide sequence ID" value="NZ_JASZZX010000025.1"/>
</dbReference>
<dbReference type="EMBL" id="JASZZX010000025">
    <property type="protein sequence ID" value="MDM3928722.1"/>
    <property type="molecule type" value="Genomic_DNA"/>
</dbReference>